<dbReference type="Proteomes" id="UP001595075">
    <property type="component" value="Unassembled WGS sequence"/>
</dbReference>
<proteinExistence type="predicted"/>
<protein>
    <submittedName>
        <fullName evidence="1">Uncharacterized protein</fullName>
    </submittedName>
</protein>
<keyword evidence="2" id="KW-1185">Reference proteome</keyword>
<gene>
    <name evidence="1" type="ORF">VTL71DRAFT_16582</name>
</gene>
<dbReference type="EMBL" id="JAZHXI010000009">
    <property type="protein sequence ID" value="KAL2068484.1"/>
    <property type="molecule type" value="Genomic_DNA"/>
</dbReference>
<comment type="caution">
    <text evidence="1">The sequence shown here is derived from an EMBL/GenBank/DDBJ whole genome shotgun (WGS) entry which is preliminary data.</text>
</comment>
<evidence type="ECO:0000313" key="1">
    <source>
        <dbReference type="EMBL" id="KAL2068484.1"/>
    </source>
</evidence>
<accession>A0ABR4CEV1</accession>
<organism evidence="1 2">
    <name type="scientific">Oculimacula yallundae</name>
    <dbReference type="NCBI Taxonomy" id="86028"/>
    <lineage>
        <taxon>Eukaryota</taxon>
        <taxon>Fungi</taxon>
        <taxon>Dikarya</taxon>
        <taxon>Ascomycota</taxon>
        <taxon>Pezizomycotina</taxon>
        <taxon>Leotiomycetes</taxon>
        <taxon>Helotiales</taxon>
        <taxon>Ploettnerulaceae</taxon>
        <taxon>Oculimacula</taxon>
    </lineage>
</organism>
<evidence type="ECO:0000313" key="2">
    <source>
        <dbReference type="Proteomes" id="UP001595075"/>
    </source>
</evidence>
<sequence length="125" mass="14847">MYTIQDICRVGADTTPRYMFCLAVDEICLESLDHPGSNSPVAKLVWKDFDLIEEGAEDNMAYAKRHEEHTPDEGWMYMPLAQYSETYTNWIAWDDWYDDYISPPFTDHWCEDESHRNGHWRDKES</sequence>
<reference evidence="1 2" key="1">
    <citation type="journal article" date="2024" name="Commun. Biol.">
        <title>Comparative genomic analysis of thermophilic fungi reveals convergent evolutionary adaptations and gene losses.</title>
        <authorList>
            <person name="Steindorff A.S."/>
            <person name="Aguilar-Pontes M.V."/>
            <person name="Robinson A.J."/>
            <person name="Andreopoulos B."/>
            <person name="LaButti K."/>
            <person name="Kuo A."/>
            <person name="Mondo S."/>
            <person name="Riley R."/>
            <person name="Otillar R."/>
            <person name="Haridas S."/>
            <person name="Lipzen A."/>
            <person name="Grimwood J."/>
            <person name="Schmutz J."/>
            <person name="Clum A."/>
            <person name="Reid I.D."/>
            <person name="Moisan M.C."/>
            <person name="Butler G."/>
            <person name="Nguyen T.T.M."/>
            <person name="Dewar K."/>
            <person name="Conant G."/>
            <person name="Drula E."/>
            <person name="Henrissat B."/>
            <person name="Hansel C."/>
            <person name="Singer S."/>
            <person name="Hutchinson M.I."/>
            <person name="de Vries R.P."/>
            <person name="Natvig D.O."/>
            <person name="Powell A.J."/>
            <person name="Tsang A."/>
            <person name="Grigoriev I.V."/>
        </authorList>
    </citation>
    <scope>NUCLEOTIDE SEQUENCE [LARGE SCALE GENOMIC DNA]</scope>
    <source>
        <strain evidence="1 2">CBS 494.80</strain>
    </source>
</reference>
<name>A0ABR4CEV1_9HELO</name>